<dbReference type="AlphaFoldDB" id="A0A7T6VCR2"/>
<feature type="transmembrane region" description="Helical" evidence="1">
    <location>
        <begin position="109"/>
        <end position="128"/>
    </location>
</feature>
<sequence>MKVYEGELLEGGVSSADGRWKKYSYLKIGSQQLNNVRIDLKLDRVLHGQIDRGVVKLWVIRWMFCDIIAGITQSDGQTFRQSVGSMSAVMFVAAFIGLCSLLGAIDNSFYLIIFAFSLLVFLIPLSLIRKIKSVNANHAY</sequence>
<dbReference type="KEGG" id="bann:JFN94_10500"/>
<keyword evidence="1" id="KW-0812">Transmembrane</keyword>
<feature type="transmembrane region" description="Helical" evidence="1">
    <location>
        <begin position="83"/>
        <end position="103"/>
    </location>
</feature>
<protein>
    <submittedName>
        <fullName evidence="2">Uncharacterized protein</fullName>
    </submittedName>
</protein>
<accession>A0A7T6VCR2</accession>
<dbReference type="EMBL" id="CP066769">
    <property type="protein sequence ID" value="QQK01534.1"/>
    <property type="molecule type" value="Genomic_DNA"/>
</dbReference>
<evidence type="ECO:0000313" key="2">
    <source>
        <dbReference type="EMBL" id="QQK01534.1"/>
    </source>
</evidence>
<keyword evidence="1" id="KW-0472">Membrane</keyword>
<keyword evidence="1" id="KW-1133">Transmembrane helix</keyword>
<gene>
    <name evidence="2" type="ORF">JFN94_10500</name>
</gene>
<evidence type="ECO:0000313" key="3">
    <source>
        <dbReference type="Proteomes" id="UP000596205"/>
    </source>
</evidence>
<dbReference type="Proteomes" id="UP000596205">
    <property type="component" value="Chromosome 1"/>
</dbReference>
<name>A0A7T6VCR2_9BURK</name>
<proteinExistence type="predicted"/>
<evidence type="ECO:0000256" key="1">
    <source>
        <dbReference type="SAM" id="Phobius"/>
    </source>
</evidence>
<dbReference type="RefSeq" id="WP_199568464.1">
    <property type="nucleotide sequence ID" value="NZ_CP066769.1"/>
</dbReference>
<reference evidence="2 3" key="1">
    <citation type="submission" date="2020-12" db="EMBL/GenBank/DDBJ databases">
        <title>Complete genome sequence of Burkholderia anthina BJQ0011.</title>
        <authorList>
            <person name="Xu Y."/>
        </authorList>
    </citation>
    <scope>NUCLEOTIDE SEQUENCE [LARGE SCALE GENOMIC DNA]</scope>
    <source>
        <strain evidence="2 3">BJQ0011</strain>
    </source>
</reference>
<organism evidence="2 3">
    <name type="scientific">Burkholderia anthina</name>
    <dbReference type="NCBI Taxonomy" id="179879"/>
    <lineage>
        <taxon>Bacteria</taxon>
        <taxon>Pseudomonadati</taxon>
        <taxon>Pseudomonadota</taxon>
        <taxon>Betaproteobacteria</taxon>
        <taxon>Burkholderiales</taxon>
        <taxon>Burkholderiaceae</taxon>
        <taxon>Burkholderia</taxon>
        <taxon>Burkholderia cepacia complex</taxon>
    </lineage>
</organism>